<evidence type="ECO:0000259" key="6">
    <source>
        <dbReference type="Pfam" id="PF07992"/>
    </source>
</evidence>
<dbReference type="PRINTS" id="PR00368">
    <property type="entry name" value="FADPNR"/>
</dbReference>
<sequence length="313" mass="34513">MFRISRTSFKPLDKQWDVIIIGGGPAGVVAGLYSARYGLKTLLISPDKGGMLTEASFIENYPGFISISGPDLAERLFEQYEKNGGHYLKDKVSDIKKDKNFIVITEGGYELEAKAIILATGSRRRKLNVKGENLPGVSYCAECDAPLFKGKTVAVVGGGNTAFHDALVLSNYANKVYLIHRRDQFRAESYLVENAKKKDNIEFILNSVVKEIRGQNKVESIIVQDKEGNTKELKVDGVFVAIGMETNIELAKKLGVQLDERGKIIVDRCQRTNIQYVYAAGNITNNCCDLDQIVTSMAQGAIAAKSAYEDLLK</sequence>
<dbReference type="STRING" id="228908.NEQ491"/>
<dbReference type="PANTHER" id="PTHR48105">
    <property type="entry name" value="THIOREDOXIN REDUCTASE 1-RELATED-RELATED"/>
    <property type="match status" value="1"/>
</dbReference>
<dbReference type="PROSITE" id="PS00573">
    <property type="entry name" value="PYRIDINE_REDOX_2"/>
    <property type="match status" value="1"/>
</dbReference>
<evidence type="ECO:0000256" key="4">
    <source>
        <dbReference type="ARBA" id="ARBA00023157"/>
    </source>
</evidence>
<dbReference type="HOGENOM" id="CLU_031864_5_3_2"/>
<evidence type="ECO:0000256" key="3">
    <source>
        <dbReference type="ARBA" id="ARBA00023002"/>
    </source>
</evidence>
<keyword evidence="3" id="KW-0560">Oxidoreductase</keyword>
<name>Q74M60_NANEQ</name>
<evidence type="ECO:0000256" key="1">
    <source>
        <dbReference type="ARBA" id="ARBA00022630"/>
    </source>
</evidence>
<dbReference type="GO" id="GO:0016668">
    <property type="term" value="F:oxidoreductase activity, acting on a sulfur group of donors, NAD(P) as acceptor"/>
    <property type="evidence" value="ECO:0007669"/>
    <property type="project" value="UniProtKB-ARBA"/>
</dbReference>
<dbReference type="PRINTS" id="PR00469">
    <property type="entry name" value="PNDRDTASEII"/>
</dbReference>
<dbReference type="PATRIC" id="fig|228908.8.peg.508"/>
<evidence type="ECO:0000313" key="7">
    <source>
        <dbReference type="EMBL" id="AAR39333.1"/>
    </source>
</evidence>
<evidence type="ECO:0000256" key="5">
    <source>
        <dbReference type="ARBA" id="ARBA00023284"/>
    </source>
</evidence>
<dbReference type="InterPro" id="IPR008255">
    <property type="entry name" value="Pyr_nucl-diS_OxRdtase_2_AS"/>
</dbReference>
<keyword evidence="1" id="KW-0285">Flavoprotein</keyword>
<keyword evidence="2" id="KW-0274">FAD</keyword>
<dbReference type="InterPro" id="IPR050097">
    <property type="entry name" value="Ferredoxin-NADP_redctase_2"/>
</dbReference>
<accession>Q74M60</accession>
<dbReference type="EMBL" id="AE017199">
    <property type="protein sequence ID" value="AAR39333.1"/>
    <property type="molecule type" value="Genomic_DNA"/>
</dbReference>
<dbReference type="AlphaFoldDB" id="Q74M60"/>
<dbReference type="EnsemblBacteria" id="AAR39333">
    <property type="protein sequence ID" value="AAR39333"/>
    <property type="gene ID" value="NEQ491"/>
</dbReference>
<dbReference type="KEGG" id="neq:NEQ491"/>
<gene>
    <name evidence="7" type="ordered locus">NEQ491</name>
</gene>
<organism evidence="7 8">
    <name type="scientific">Nanoarchaeum equitans (strain Kin4-M)</name>
    <dbReference type="NCBI Taxonomy" id="228908"/>
    <lineage>
        <taxon>Archaea</taxon>
        <taxon>Nanobdellota</taxon>
        <taxon>Candidatus Nanoarchaeia</taxon>
        <taxon>Nanoarchaeales</taxon>
        <taxon>Nanoarchaeaceae</taxon>
        <taxon>Nanoarchaeum</taxon>
    </lineage>
</organism>
<reference evidence="7 8" key="1">
    <citation type="journal article" date="2003" name="Proc. Natl. Acad. Sci. U.S.A.">
        <title>The genome of Nanoarchaeum equitans: insights into early archaeal evolution and derived parasitism.</title>
        <authorList>
            <person name="Waters E."/>
            <person name="Hohn M.J."/>
            <person name="Ahel I."/>
            <person name="Graham D.E."/>
            <person name="Adams M.D."/>
            <person name="Barnstead M."/>
            <person name="Beeson K.Y."/>
            <person name="Bibbs L."/>
            <person name="Bolanos R."/>
            <person name="Keller M."/>
            <person name="Kretz K."/>
            <person name="Lin X."/>
            <person name="Mathur E."/>
            <person name="Ni J."/>
            <person name="Podar M."/>
            <person name="Richardson T."/>
            <person name="Sutton G.G."/>
            <person name="Simon M."/>
            <person name="Soll D."/>
            <person name="Stetter K.O."/>
            <person name="Short J.M."/>
            <person name="Noordewier M."/>
        </authorList>
    </citation>
    <scope>NUCLEOTIDE SEQUENCE [LARGE SCALE GENOMIC DNA]</scope>
    <source>
        <strain evidence="7 8">Kin4-M</strain>
    </source>
</reference>
<dbReference type="Pfam" id="PF07992">
    <property type="entry name" value="Pyr_redox_2"/>
    <property type="match status" value="1"/>
</dbReference>
<keyword evidence="5" id="KW-0676">Redox-active center</keyword>
<dbReference type="BioCyc" id="NEQU228908:GJB6-521-MONOMER"/>
<keyword evidence="8" id="KW-1185">Reference proteome</keyword>
<evidence type="ECO:0000313" key="8">
    <source>
        <dbReference type="Proteomes" id="UP000000578"/>
    </source>
</evidence>
<feature type="domain" description="FAD/NAD(P)-binding" evidence="6">
    <location>
        <begin position="17"/>
        <end position="300"/>
    </location>
</feature>
<dbReference type="InterPro" id="IPR023753">
    <property type="entry name" value="FAD/NAD-binding_dom"/>
</dbReference>
<keyword evidence="4" id="KW-1015">Disulfide bond</keyword>
<proteinExistence type="predicted"/>
<dbReference type="Gene3D" id="3.50.50.60">
    <property type="entry name" value="FAD/NAD(P)-binding domain"/>
    <property type="match status" value="2"/>
</dbReference>
<dbReference type="Proteomes" id="UP000000578">
    <property type="component" value="Chromosome"/>
</dbReference>
<protein>
    <submittedName>
        <fullName evidence="7">NEQ491</fullName>
    </submittedName>
</protein>
<dbReference type="SUPFAM" id="SSF51905">
    <property type="entry name" value="FAD/NAD(P)-binding domain"/>
    <property type="match status" value="1"/>
</dbReference>
<dbReference type="InterPro" id="IPR036188">
    <property type="entry name" value="FAD/NAD-bd_sf"/>
</dbReference>
<evidence type="ECO:0000256" key="2">
    <source>
        <dbReference type="ARBA" id="ARBA00022827"/>
    </source>
</evidence>